<dbReference type="Pfam" id="PF06859">
    <property type="entry name" value="Bin3"/>
    <property type="match status" value="1"/>
</dbReference>
<evidence type="ECO:0000256" key="2">
    <source>
        <dbReference type="ARBA" id="ARBA00022603"/>
    </source>
</evidence>
<feature type="non-terminal residue" evidence="9">
    <location>
        <position position="605"/>
    </location>
</feature>
<dbReference type="PANTHER" id="PTHR12315:SF0">
    <property type="entry name" value="7SK SNRNA METHYLPHOSPHATE CAPPING ENZYME"/>
    <property type="match status" value="1"/>
</dbReference>
<evidence type="ECO:0000256" key="6">
    <source>
        <dbReference type="RuleBase" id="RU367087"/>
    </source>
</evidence>
<name>A0A401QAJ3_SCYTO</name>
<keyword evidence="3 6" id="KW-0808">Transferase</keyword>
<feature type="compositionally biased region" description="Basic and acidic residues" evidence="7">
    <location>
        <begin position="1"/>
        <end position="11"/>
    </location>
</feature>
<evidence type="ECO:0000256" key="4">
    <source>
        <dbReference type="ARBA" id="ARBA00022691"/>
    </source>
</evidence>
<dbReference type="EC" id="2.1.1.-" evidence="6"/>
<accession>A0A401QAJ3</accession>
<evidence type="ECO:0000259" key="8">
    <source>
        <dbReference type="PROSITE" id="PS51515"/>
    </source>
</evidence>
<sequence>MAASIKEEPVREVTLLKPEYLSAAGARAKDPRRARRQGRGLTPVSEEGAPSPGAPRDGPAVGGGDENAAEPGRPRNGLQPLQQQQQRAFKRRNSLNVGFKHPGFKRRRRANSDCDPVLPSNFLLGGNIFDPLNLNSLLDEDVNKALNAETPKSSPLPSRNRDPVEILIPKDITDPLSLNNDSEVLPSPLKLGRKRRHRHYHHPPSQLAQPAAAAVEQVEKGQVATLDPGAQDCAAGKDPPAVKPGAGAAEAPAEPEGPQPYELNTVINCRDEIVSPVLRGAEQASAGSRHRKRRRTSSKSEPGKGAAEEEPRPTGTEAKKPTPDKPRGKASQHQQHSYQRHSSLHRDGKAQPHFQTKHKRFQYGNYTKYYGYRNPGRCEDPRLGVFKPDWFRGKDILDLGCNAGHLTLSIAKDLKPSRIVGVDIDGGLVHSARQNIRHFLSQDMLPSQGDGQVKRRFPLSLTKCKGPIAAPPVVVDRCVPEFPNNVTFIQGNYVLEKDELLATQRPEYDVILCLSLTKWIHLNWGDQGLKRMFKRIFRHLRPGGIFILEPQPWSSYGKRRKLTETIYKNYYQIMFKPEQFTSYLMSSEVGFSSYELVGTPQSTSK</sequence>
<feature type="region of interest" description="Disordered" evidence="7">
    <location>
        <begin position="1"/>
        <end position="113"/>
    </location>
</feature>
<dbReference type="OMA" id="PVSMAIC"/>
<dbReference type="Proteomes" id="UP000288216">
    <property type="component" value="Unassembled WGS sequence"/>
</dbReference>
<feature type="compositionally biased region" description="Low complexity" evidence="7">
    <location>
        <begin position="234"/>
        <end position="262"/>
    </location>
</feature>
<comment type="similarity">
    <text evidence="1 6">Belongs to the methyltransferase superfamily.</text>
</comment>
<organism evidence="9 10">
    <name type="scientific">Scyliorhinus torazame</name>
    <name type="common">Cloudy catshark</name>
    <name type="synonym">Catulus torazame</name>
    <dbReference type="NCBI Taxonomy" id="75743"/>
    <lineage>
        <taxon>Eukaryota</taxon>
        <taxon>Metazoa</taxon>
        <taxon>Chordata</taxon>
        <taxon>Craniata</taxon>
        <taxon>Vertebrata</taxon>
        <taxon>Chondrichthyes</taxon>
        <taxon>Elasmobranchii</taxon>
        <taxon>Galeomorphii</taxon>
        <taxon>Galeoidea</taxon>
        <taxon>Carcharhiniformes</taxon>
        <taxon>Scyliorhinidae</taxon>
        <taxon>Scyliorhinus</taxon>
    </lineage>
</organism>
<keyword evidence="2 6" id="KW-0489">Methyltransferase</keyword>
<evidence type="ECO:0000256" key="5">
    <source>
        <dbReference type="PROSITE-ProRule" id="PRU00848"/>
    </source>
</evidence>
<evidence type="ECO:0000256" key="7">
    <source>
        <dbReference type="SAM" id="MobiDB-lite"/>
    </source>
</evidence>
<dbReference type="GO" id="GO:0032259">
    <property type="term" value="P:methylation"/>
    <property type="evidence" value="ECO:0007669"/>
    <property type="project" value="UniProtKB-KW"/>
</dbReference>
<dbReference type="GO" id="GO:0040031">
    <property type="term" value="P:snRNA modification"/>
    <property type="evidence" value="ECO:0007669"/>
    <property type="project" value="TreeGrafter"/>
</dbReference>
<feature type="region of interest" description="Disordered" evidence="7">
    <location>
        <begin position="228"/>
        <end position="262"/>
    </location>
</feature>
<dbReference type="OrthoDB" id="10017101at2759"/>
<dbReference type="SUPFAM" id="SSF53335">
    <property type="entry name" value="S-adenosyl-L-methionine-dependent methyltransferases"/>
    <property type="match status" value="1"/>
</dbReference>
<reference evidence="9 10" key="1">
    <citation type="journal article" date="2018" name="Nat. Ecol. Evol.">
        <title>Shark genomes provide insights into elasmobranch evolution and the origin of vertebrates.</title>
        <authorList>
            <person name="Hara Y"/>
            <person name="Yamaguchi K"/>
            <person name="Onimaru K"/>
            <person name="Kadota M"/>
            <person name="Koyanagi M"/>
            <person name="Keeley SD"/>
            <person name="Tatsumi K"/>
            <person name="Tanaka K"/>
            <person name="Motone F"/>
            <person name="Kageyama Y"/>
            <person name="Nozu R"/>
            <person name="Adachi N"/>
            <person name="Nishimura O"/>
            <person name="Nakagawa R"/>
            <person name="Tanegashima C"/>
            <person name="Kiyatake I"/>
            <person name="Matsumoto R"/>
            <person name="Murakumo K"/>
            <person name="Nishida K"/>
            <person name="Terakita A"/>
            <person name="Kuratani S"/>
            <person name="Sato K"/>
            <person name="Hyodo S Kuraku.S."/>
        </authorList>
    </citation>
    <scope>NUCLEOTIDE SEQUENCE [LARGE SCALE GENOMIC DNA]</scope>
</reference>
<dbReference type="GO" id="GO:0017069">
    <property type="term" value="F:snRNA binding"/>
    <property type="evidence" value="ECO:0007669"/>
    <property type="project" value="TreeGrafter"/>
</dbReference>
<feature type="domain" description="Bin3-type SAM" evidence="8">
    <location>
        <begin position="380"/>
        <end position="605"/>
    </location>
</feature>
<dbReference type="InterPro" id="IPR039772">
    <property type="entry name" value="Bin3-like"/>
</dbReference>
<gene>
    <name evidence="9" type="ORF">scyTo_0022660</name>
</gene>
<dbReference type="GO" id="GO:0008171">
    <property type="term" value="F:O-methyltransferase activity"/>
    <property type="evidence" value="ECO:0007669"/>
    <property type="project" value="UniProtKB-UniRule"/>
</dbReference>
<evidence type="ECO:0000256" key="3">
    <source>
        <dbReference type="ARBA" id="ARBA00022679"/>
    </source>
</evidence>
<evidence type="ECO:0000313" key="9">
    <source>
        <dbReference type="EMBL" id="GCB82382.1"/>
    </source>
</evidence>
<feature type="region of interest" description="Disordered" evidence="7">
    <location>
        <begin position="279"/>
        <end position="358"/>
    </location>
</feature>
<dbReference type="GO" id="GO:0008173">
    <property type="term" value="F:RNA methyltransferase activity"/>
    <property type="evidence" value="ECO:0007669"/>
    <property type="project" value="UniProtKB-UniRule"/>
</dbReference>
<keyword evidence="10" id="KW-1185">Reference proteome</keyword>
<evidence type="ECO:0000313" key="10">
    <source>
        <dbReference type="Proteomes" id="UP000288216"/>
    </source>
</evidence>
<feature type="compositionally biased region" description="Basic and acidic residues" evidence="7">
    <location>
        <begin position="306"/>
        <end position="327"/>
    </location>
</feature>
<dbReference type="PROSITE" id="PS51515">
    <property type="entry name" value="BIN3_SAM"/>
    <property type="match status" value="1"/>
</dbReference>
<dbReference type="CDD" id="cd02440">
    <property type="entry name" value="AdoMet_MTases"/>
    <property type="match status" value="1"/>
</dbReference>
<dbReference type="InterPro" id="IPR024160">
    <property type="entry name" value="BIN3_SAM-bd_dom"/>
</dbReference>
<dbReference type="InterPro" id="IPR010675">
    <property type="entry name" value="Bin3_C"/>
</dbReference>
<proteinExistence type="inferred from homology"/>
<dbReference type="PANTHER" id="PTHR12315">
    <property type="entry name" value="BICOID-INTERACTING PROTEIN RELATED"/>
    <property type="match status" value="1"/>
</dbReference>
<dbReference type="Gene3D" id="3.40.50.150">
    <property type="entry name" value="Vaccinia Virus protein VP39"/>
    <property type="match status" value="1"/>
</dbReference>
<protein>
    <recommendedName>
        <fullName evidence="6">RNA methyltransferase</fullName>
        <ecNumber evidence="6">2.1.1.-</ecNumber>
    </recommendedName>
</protein>
<evidence type="ECO:0000256" key="1">
    <source>
        <dbReference type="ARBA" id="ARBA00008361"/>
    </source>
</evidence>
<comment type="caution">
    <text evidence="9">The sequence shown here is derived from an EMBL/GenBank/DDBJ whole genome shotgun (WGS) entry which is preliminary data.</text>
</comment>
<dbReference type="EMBL" id="BFAA01023402">
    <property type="protein sequence ID" value="GCB82382.1"/>
    <property type="molecule type" value="Genomic_DNA"/>
</dbReference>
<dbReference type="AlphaFoldDB" id="A0A401QAJ3"/>
<dbReference type="STRING" id="75743.A0A401QAJ3"/>
<keyword evidence="4 5" id="KW-0949">S-adenosyl-L-methionine</keyword>
<dbReference type="InterPro" id="IPR029063">
    <property type="entry name" value="SAM-dependent_MTases_sf"/>
</dbReference>
<feature type="compositionally biased region" description="Basic residues" evidence="7">
    <location>
        <begin position="288"/>
        <end position="297"/>
    </location>
</feature>